<evidence type="ECO:0000313" key="4">
    <source>
        <dbReference type="Proteomes" id="UP000694925"/>
    </source>
</evidence>
<dbReference type="Pfam" id="PF00342">
    <property type="entry name" value="PGI"/>
    <property type="match status" value="1"/>
</dbReference>
<dbReference type="SUPFAM" id="SSF53697">
    <property type="entry name" value="SIS domain"/>
    <property type="match status" value="1"/>
</dbReference>
<dbReference type="PROSITE" id="PS51463">
    <property type="entry name" value="P_GLUCOSE_ISOMERASE_3"/>
    <property type="match status" value="1"/>
</dbReference>
<evidence type="ECO:0000256" key="2">
    <source>
        <dbReference type="ARBA" id="ARBA00023152"/>
    </source>
</evidence>
<evidence type="ECO:0000256" key="1">
    <source>
        <dbReference type="ARBA" id="ARBA00022432"/>
    </source>
</evidence>
<dbReference type="GO" id="GO:0006096">
    <property type="term" value="P:glycolytic process"/>
    <property type="evidence" value="ECO:0007669"/>
    <property type="project" value="UniProtKB-KW"/>
</dbReference>
<keyword evidence="1" id="KW-0312">Gluconeogenesis</keyword>
<dbReference type="GO" id="GO:0005829">
    <property type="term" value="C:cytosol"/>
    <property type="evidence" value="ECO:0007669"/>
    <property type="project" value="TreeGrafter"/>
</dbReference>
<keyword evidence="2" id="KW-0324">Glycolysis</keyword>
<dbReference type="Gene3D" id="3.40.50.10490">
    <property type="entry name" value="Glucose-6-phosphate isomerase like protein, domain 1"/>
    <property type="match status" value="1"/>
</dbReference>
<dbReference type="InterPro" id="IPR001672">
    <property type="entry name" value="G6P_Isomerase"/>
</dbReference>
<keyword evidence="4" id="KW-1185">Reference proteome</keyword>
<dbReference type="GO" id="GO:0048029">
    <property type="term" value="F:monosaccharide binding"/>
    <property type="evidence" value="ECO:0007669"/>
    <property type="project" value="TreeGrafter"/>
</dbReference>
<sequence length="175" mass="19873">MKAKLDLTAEVAWSKLQQYYDANGSKLKIIDLFQQNPKRYENFSLEISTPDDGPILLDYSKNRLTEEALQLLMDLARAREIEAARDAMFKGEKINFTENRAVLHIALRNRSNKPILVDNKDVMPDVNAVLDHMKQFTNEVLSKQWKGFTGKPIEDVVNIGIGGSDLVVVHYQLPG</sequence>
<dbReference type="Proteomes" id="UP000694925">
    <property type="component" value="Unplaced"/>
</dbReference>
<dbReference type="RefSeq" id="XP_026668430.1">
    <property type="nucleotide sequence ID" value="XM_026812629.1"/>
</dbReference>
<protein>
    <submittedName>
        <fullName evidence="5">Glucose-6-phosphate isomerase-like</fullName>
    </submittedName>
</protein>
<dbReference type="AlphaFoldDB" id="A0AAJ7S017"/>
<dbReference type="GO" id="GO:0097367">
    <property type="term" value="F:carbohydrate derivative binding"/>
    <property type="evidence" value="ECO:0007669"/>
    <property type="project" value="InterPro"/>
</dbReference>
<proteinExistence type="predicted"/>
<dbReference type="FunFam" id="3.40.50.10490:FF:000060">
    <property type="entry name" value="Glucose-6-phosphate isomerase"/>
    <property type="match status" value="1"/>
</dbReference>
<dbReference type="GeneID" id="108623810"/>
<accession>A0AAJ7S017</accession>
<keyword evidence="3" id="KW-0413">Isomerase</keyword>
<evidence type="ECO:0000256" key="3">
    <source>
        <dbReference type="ARBA" id="ARBA00023235"/>
    </source>
</evidence>
<dbReference type="PANTHER" id="PTHR11469:SF1">
    <property type="entry name" value="GLUCOSE-6-PHOSPHATE ISOMERASE"/>
    <property type="match status" value="1"/>
</dbReference>
<dbReference type="InterPro" id="IPR046348">
    <property type="entry name" value="SIS_dom_sf"/>
</dbReference>
<dbReference type="PANTHER" id="PTHR11469">
    <property type="entry name" value="GLUCOSE-6-PHOSPHATE ISOMERASE"/>
    <property type="match status" value="1"/>
</dbReference>
<reference evidence="5" key="1">
    <citation type="submission" date="2025-08" db="UniProtKB">
        <authorList>
            <consortium name="RefSeq"/>
        </authorList>
    </citation>
    <scope>IDENTIFICATION</scope>
    <source>
        <tissue evidence="5">Whole body</tissue>
    </source>
</reference>
<dbReference type="GO" id="GO:0051156">
    <property type="term" value="P:glucose 6-phosphate metabolic process"/>
    <property type="evidence" value="ECO:0007669"/>
    <property type="project" value="TreeGrafter"/>
</dbReference>
<dbReference type="GO" id="GO:0004347">
    <property type="term" value="F:glucose-6-phosphate isomerase activity"/>
    <property type="evidence" value="ECO:0007669"/>
    <property type="project" value="InterPro"/>
</dbReference>
<dbReference type="GO" id="GO:0006094">
    <property type="term" value="P:gluconeogenesis"/>
    <property type="evidence" value="ECO:0007669"/>
    <property type="project" value="UniProtKB-KW"/>
</dbReference>
<organism evidence="4 5">
    <name type="scientific">Ceratina calcarata</name>
    <dbReference type="NCBI Taxonomy" id="156304"/>
    <lineage>
        <taxon>Eukaryota</taxon>
        <taxon>Metazoa</taxon>
        <taxon>Ecdysozoa</taxon>
        <taxon>Arthropoda</taxon>
        <taxon>Hexapoda</taxon>
        <taxon>Insecta</taxon>
        <taxon>Pterygota</taxon>
        <taxon>Neoptera</taxon>
        <taxon>Endopterygota</taxon>
        <taxon>Hymenoptera</taxon>
        <taxon>Apocrita</taxon>
        <taxon>Aculeata</taxon>
        <taxon>Apoidea</taxon>
        <taxon>Anthophila</taxon>
        <taxon>Apidae</taxon>
        <taxon>Ceratina</taxon>
        <taxon>Zadontomerus</taxon>
    </lineage>
</organism>
<dbReference type="KEGG" id="ccal:108623810"/>
<evidence type="ECO:0000313" key="5">
    <source>
        <dbReference type="RefSeq" id="XP_026668430.1"/>
    </source>
</evidence>
<name>A0AAJ7S017_9HYME</name>
<gene>
    <name evidence="5" type="primary">LOC108623810</name>
</gene>